<name>A0A2H0DYX0_9BACT</name>
<evidence type="ECO:0000256" key="9">
    <source>
        <dbReference type="ARBA" id="ARBA00023172"/>
    </source>
</evidence>
<dbReference type="SUPFAM" id="SSF55608">
    <property type="entry name" value="Homing endonucleases"/>
    <property type="match status" value="1"/>
</dbReference>
<comment type="caution">
    <text evidence="14">The sequence shown here is derived from an EMBL/GenBank/DDBJ whole genome shotgun (WGS) entry which is preliminary data.</text>
</comment>
<dbReference type="GO" id="GO:0005829">
    <property type="term" value="C:cytosol"/>
    <property type="evidence" value="ECO:0007669"/>
    <property type="project" value="TreeGrafter"/>
</dbReference>
<dbReference type="NCBIfam" id="TIGR02012">
    <property type="entry name" value="tigrfam_recA"/>
    <property type="match status" value="1"/>
</dbReference>
<comment type="function">
    <text evidence="10">Can catalyze the hydrolysis of ATP in the presence of single-stranded DNA, the ATP-dependent uptake of single-stranded DNA by duplex DNA, and the ATP-dependent hybridization of homologous single-stranded DNAs.</text>
</comment>
<dbReference type="InterPro" id="IPR020588">
    <property type="entry name" value="RecA_ATP-bd"/>
</dbReference>
<keyword evidence="7" id="KW-0651">Protein splicing</keyword>
<dbReference type="GO" id="GO:0009432">
    <property type="term" value="P:SOS response"/>
    <property type="evidence" value="ECO:0007669"/>
    <property type="project" value="UniProtKB-KW"/>
</dbReference>
<comment type="similarity">
    <text evidence="2">Belongs to the RecA family.</text>
</comment>
<dbReference type="GO" id="GO:0004519">
    <property type="term" value="F:endonuclease activity"/>
    <property type="evidence" value="ECO:0007669"/>
    <property type="project" value="InterPro"/>
</dbReference>
<evidence type="ECO:0000256" key="11">
    <source>
        <dbReference type="SAM" id="Coils"/>
    </source>
</evidence>
<dbReference type="SMART" id="SM00382">
    <property type="entry name" value="AAA"/>
    <property type="match status" value="1"/>
</dbReference>
<dbReference type="PROSITE" id="PS50163">
    <property type="entry name" value="RECA_3"/>
    <property type="match status" value="1"/>
</dbReference>
<dbReference type="InterPro" id="IPR049428">
    <property type="entry name" value="RecA-like_N"/>
</dbReference>
<evidence type="ECO:0000313" key="14">
    <source>
        <dbReference type="EMBL" id="PIP87375.1"/>
    </source>
</evidence>
<keyword evidence="5" id="KW-0068">Autocatalytic cleavage</keyword>
<dbReference type="NCBIfam" id="TIGR01445">
    <property type="entry name" value="intein_Nterm"/>
    <property type="match status" value="1"/>
</dbReference>
<reference evidence="14 15" key="1">
    <citation type="submission" date="2017-09" db="EMBL/GenBank/DDBJ databases">
        <title>Depth-based differentiation of microbial function through sediment-hosted aquifers and enrichment of novel symbionts in the deep terrestrial subsurface.</title>
        <authorList>
            <person name="Probst A.J."/>
            <person name="Ladd B."/>
            <person name="Jarett J.K."/>
            <person name="Geller-Mcgrath D.E."/>
            <person name="Sieber C.M."/>
            <person name="Emerson J.B."/>
            <person name="Anantharaman K."/>
            <person name="Thomas B.C."/>
            <person name="Malmstrom R."/>
            <person name="Stieglmeier M."/>
            <person name="Klingl A."/>
            <person name="Woyke T."/>
            <person name="Ryan C.M."/>
            <person name="Banfield J.F."/>
        </authorList>
    </citation>
    <scope>NUCLEOTIDE SEQUENCE [LARGE SCALE GENOMIC DNA]</scope>
    <source>
        <strain evidence="14">CG22_combo_CG10-13_8_21_14_all_36_13</strain>
    </source>
</reference>
<dbReference type="Gene3D" id="3.30.250.10">
    <property type="entry name" value="RecA protein, C-terminal domain"/>
    <property type="match status" value="1"/>
</dbReference>
<dbReference type="InterPro" id="IPR023400">
    <property type="entry name" value="RecA_C_sf"/>
</dbReference>
<dbReference type="InterPro" id="IPR004860">
    <property type="entry name" value="LAGLIDADG_dom"/>
</dbReference>
<dbReference type="InterPro" id="IPR003593">
    <property type="entry name" value="AAA+_ATPase"/>
</dbReference>
<dbReference type="SUPFAM" id="SSF51294">
    <property type="entry name" value="Hedgehog/intein (Hint) domain"/>
    <property type="match status" value="1"/>
</dbReference>
<dbReference type="AlphaFoldDB" id="A0A2H0DYX0"/>
<dbReference type="InterPro" id="IPR020587">
    <property type="entry name" value="RecA_monomer-monomer_interface"/>
</dbReference>
<dbReference type="GO" id="GO:0006281">
    <property type="term" value="P:DNA repair"/>
    <property type="evidence" value="ECO:0007669"/>
    <property type="project" value="UniProtKB-KW"/>
</dbReference>
<comment type="subcellular location">
    <subcellularLocation>
        <location evidence="1">Cytoplasm</location>
    </subcellularLocation>
</comment>
<dbReference type="CDD" id="cd00081">
    <property type="entry name" value="Hint"/>
    <property type="match status" value="1"/>
</dbReference>
<evidence type="ECO:0000256" key="4">
    <source>
        <dbReference type="ARBA" id="ARBA00022741"/>
    </source>
</evidence>
<dbReference type="InterPro" id="IPR027434">
    <property type="entry name" value="Homing_endonucl"/>
</dbReference>
<keyword evidence="11" id="KW-0175">Coiled coil</keyword>
<keyword evidence="8" id="KW-0238">DNA-binding</keyword>
<dbReference type="GO" id="GO:0005524">
    <property type="term" value="F:ATP binding"/>
    <property type="evidence" value="ECO:0007669"/>
    <property type="project" value="UniProtKB-KW"/>
</dbReference>
<dbReference type="SMART" id="SM00306">
    <property type="entry name" value="HintN"/>
    <property type="match status" value="1"/>
</dbReference>
<dbReference type="Pfam" id="PF03161">
    <property type="entry name" value="LAGLIDADG_2"/>
    <property type="match status" value="1"/>
</dbReference>
<feature type="coiled-coil region" evidence="11">
    <location>
        <begin position="1"/>
        <end position="28"/>
    </location>
</feature>
<dbReference type="Gene3D" id="3.10.28.10">
    <property type="entry name" value="Homing endonucleases"/>
    <property type="match status" value="1"/>
</dbReference>
<sequence length="706" mass="78787">MATKRTKVNKAEVNSQKLEDTIKEIRMKFGEGSIMTLGETPKVGVESISTGSIGLDNALGIGGLPRGRVVEIYGPESSGKTTLSLHVIAEAQKHGGICAFVDAEHAMDPDYSKKLGVKIDELLISQPDTGEQALEIVESLVRSGKIDVVVVDSVAALTPKDEIEGDMGAHHVGKQARLMSQALRKLTAIVAKSKTTVIFINQIRMKIGVMFGCFSYDTKVLLSDGTKENIGTLVNQTKKVKVLSYNFQKKCIEAKPITDWHINGETTHFLQFFVQNHTGNGRRGFSATPNHKIHTPEGWKEAKELKVGDEISVQITDTSLTAEQEEVIIGSLLGDGNIKLSSEQTAYFREEHGPKQSAYVSWLSSELGDVASRTTTENSRGNALVETKNLLRLGDLYEVFYPEQKKIVPEFLVEQITPRMIALWYCGDGSLQTGTSSWGDKTYERQPRAAIYTNSFSNQPDSVKRIDKIFARFCIETSWRKCGNYKVLNFSVKESEKFFELIAPFIPQSMEYKLPTKYRNRYHQSEPQQSKQSQLLRPMRIKEIKTRIPYQDGQRISKQRFDISVADNHNYFADGCLVSNSPETTPGGKALKFYSSVRIDIRKIAQIKKGEEVVGSRTRVKVVKNKVAAPFKQTDFDIIYGEGISHEGEMIALGEKYGFIKKAGASYSYGEEKLGRGYDAARQTLRENKSVAKNLLSDIKKALKEV</sequence>
<dbReference type="SUPFAM" id="SSF54752">
    <property type="entry name" value="RecA protein, C-terminal domain"/>
    <property type="match status" value="1"/>
</dbReference>
<dbReference type="GO" id="GO:0003697">
    <property type="term" value="F:single-stranded DNA binding"/>
    <property type="evidence" value="ECO:0007669"/>
    <property type="project" value="InterPro"/>
</dbReference>
<dbReference type="InterPro" id="IPR030934">
    <property type="entry name" value="Intein_C"/>
</dbReference>
<keyword evidence="10" id="KW-0227">DNA damage</keyword>
<feature type="domain" description="RecA family profile 1" evidence="12">
    <location>
        <begin position="44"/>
        <end position="203"/>
    </location>
</feature>
<keyword evidence="10" id="KW-0742">SOS response</keyword>
<evidence type="ECO:0000256" key="5">
    <source>
        <dbReference type="ARBA" id="ARBA00022813"/>
    </source>
</evidence>
<accession>A0A2H0DYX0</accession>
<dbReference type="GO" id="GO:0016539">
    <property type="term" value="P:intein-mediated protein splicing"/>
    <property type="evidence" value="ECO:0007669"/>
    <property type="project" value="InterPro"/>
</dbReference>
<dbReference type="PROSITE" id="PS50162">
    <property type="entry name" value="RECA_2"/>
    <property type="match status" value="1"/>
</dbReference>
<dbReference type="NCBIfam" id="TIGR01443">
    <property type="entry name" value="intein_Cterm"/>
    <property type="match status" value="1"/>
</dbReference>
<evidence type="ECO:0000256" key="8">
    <source>
        <dbReference type="ARBA" id="ARBA00023125"/>
    </source>
</evidence>
<dbReference type="InterPro" id="IPR027417">
    <property type="entry name" value="P-loop_NTPase"/>
</dbReference>
<dbReference type="Proteomes" id="UP000231143">
    <property type="component" value="Unassembled WGS sequence"/>
</dbReference>
<evidence type="ECO:0000256" key="1">
    <source>
        <dbReference type="ARBA" id="ARBA00004496"/>
    </source>
</evidence>
<feature type="domain" description="RecA family profile 2" evidence="13">
    <location>
        <begin position="575"/>
        <end position="649"/>
    </location>
</feature>
<keyword evidence="9" id="KW-0233">DNA recombination</keyword>
<evidence type="ECO:0000259" key="13">
    <source>
        <dbReference type="PROSITE" id="PS50163"/>
    </source>
</evidence>
<evidence type="ECO:0000259" key="12">
    <source>
        <dbReference type="PROSITE" id="PS50162"/>
    </source>
</evidence>
<dbReference type="PANTHER" id="PTHR45900">
    <property type="entry name" value="RECA"/>
    <property type="match status" value="1"/>
</dbReference>
<evidence type="ECO:0000256" key="3">
    <source>
        <dbReference type="ARBA" id="ARBA00015553"/>
    </source>
</evidence>
<dbReference type="Gene3D" id="3.40.50.300">
    <property type="entry name" value="P-loop containing nucleotide triphosphate hydrolases"/>
    <property type="match status" value="2"/>
</dbReference>
<dbReference type="InterPro" id="IPR049261">
    <property type="entry name" value="RecA-like_C"/>
</dbReference>
<evidence type="ECO:0000256" key="2">
    <source>
        <dbReference type="ARBA" id="ARBA00009391"/>
    </source>
</evidence>
<evidence type="ECO:0000256" key="7">
    <source>
        <dbReference type="ARBA" id="ARBA00023000"/>
    </source>
</evidence>
<dbReference type="PROSITE" id="PS50817">
    <property type="entry name" value="INTEIN_N_TER"/>
    <property type="match status" value="1"/>
</dbReference>
<dbReference type="PROSITE" id="PS00321">
    <property type="entry name" value="RECA_1"/>
    <property type="match status" value="1"/>
</dbReference>
<dbReference type="CDD" id="cd00983">
    <property type="entry name" value="RecA"/>
    <property type="match status" value="1"/>
</dbReference>
<dbReference type="InterPro" id="IPR020584">
    <property type="entry name" value="DNA_recomb/repair_RecA_CS"/>
</dbReference>
<evidence type="ECO:0000256" key="10">
    <source>
        <dbReference type="RuleBase" id="RU000526"/>
    </source>
</evidence>
<dbReference type="GO" id="GO:0006310">
    <property type="term" value="P:DNA recombination"/>
    <property type="evidence" value="ECO:0007669"/>
    <property type="project" value="UniProtKB-KW"/>
</dbReference>
<dbReference type="Gene3D" id="2.170.16.10">
    <property type="entry name" value="Hedgehog/Intein (Hint) domain"/>
    <property type="match status" value="1"/>
</dbReference>
<gene>
    <name evidence="14" type="primary">recA</name>
    <name evidence="14" type="ORF">COW81_00670</name>
</gene>
<dbReference type="EMBL" id="PCTT01000008">
    <property type="protein sequence ID" value="PIP87375.1"/>
    <property type="molecule type" value="Genomic_DNA"/>
</dbReference>
<organism evidence="14 15">
    <name type="scientific">Candidatus Campbellbacteria bacterium CG22_combo_CG10-13_8_21_14_all_36_13</name>
    <dbReference type="NCBI Taxonomy" id="1974529"/>
    <lineage>
        <taxon>Bacteria</taxon>
        <taxon>Candidatus Campbelliibacteriota</taxon>
    </lineage>
</organism>
<proteinExistence type="inferred from homology"/>
<keyword evidence="6" id="KW-0067">ATP-binding</keyword>
<dbReference type="InterPro" id="IPR013765">
    <property type="entry name" value="DNA_recomb/repair_RecA"/>
</dbReference>
<keyword evidence="4" id="KW-0547">Nucleotide-binding</keyword>
<dbReference type="PRINTS" id="PR00142">
    <property type="entry name" value="RECA"/>
</dbReference>
<dbReference type="InterPro" id="IPR006141">
    <property type="entry name" value="Intein_N"/>
</dbReference>
<dbReference type="InterPro" id="IPR003587">
    <property type="entry name" value="Hint_dom_N"/>
</dbReference>
<dbReference type="GO" id="GO:0140664">
    <property type="term" value="F:ATP-dependent DNA damage sensor activity"/>
    <property type="evidence" value="ECO:0007669"/>
    <property type="project" value="InterPro"/>
</dbReference>
<dbReference type="PANTHER" id="PTHR45900:SF1">
    <property type="entry name" value="MITOCHONDRIAL DNA REPAIR PROTEIN RECA HOMOLOG-RELATED"/>
    <property type="match status" value="1"/>
</dbReference>
<evidence type="ECO:0000256" key="6">
    <source>
        <dbReference type="ARBA" id="ARBA00022840"/>
    </source>
</evidence>
<dbReference type="Pfam" id="PF00154">
    <property type="entry name" value="RecA_N"/>
    <property type="match status" value="2"/>
</dbReference>
<dbReference type="InterPro" id="IPR036844">
    <property type="entry name" value="Hint_dom_sf"/>
</dbReference>
<evidence type="ECO:0000313" key="15">
    <source>
        <dbReference type="Proteomes" id="UP000231143"/>
    </source>
</evidence>
<keyword evidence="10" id="KW-0234">DNA repair</keyword>
<protein>
    <recommendedName>
        <fullName evidence="3 10">Protein RecA</fullName>
    </recommendedName>
    <alternativeName>
        <fullName evidence="10">Recombinase A</fullName>
    </alternativeName>
</protein>
<dbReference type="Pfam" id="PF21096">
    <property type="entry name" value="RecA_C"/>
    <property type="match status" value="1"/>
</dbReference>
<dbReference type="SUPFAM" id="SSF52540">
    <property type="entry name" value="P-loop containing nucleoside triphosphate hydrolases"/>
    <property type="match status" value="2"/>
</dbReference>